<dbReference type="Pfam" id="PF03466">
    <property type="entry name" value="LysR_substrate"/>
    <property type="match status" value="1"/>
</dbReference>
<dbReference type="Proteomes" id="UP000019028">
    <property type="component" value="Chromosome"/>
</dbReference>
<keyword evidence="4" id="KW-0804">Transcription</keyword>
<dbReference type="HOGENOM" id="CLU_039613_16_1_6"/>
<evidence type="ECO:0000256" key="2">
    <source>
        <dbReference type="ARBA" id="ARBA00023015"/>
    </source>
</evidence>
<evidence type="ECO:0000313" key="7">
    <source>
        <dbReference type="Proteomes" id="UP000019028"/>
    </source>
</evidence>
<dbReference type="InterPro" id="IPR036390">
    <property type="entry name" value="WH_DNA-bd_sf"/>
</dbReference>
<evidence type="ECO:0000256" key="4">
    <source>
        <dbReference type="ARBA" id="ARBA00023163"/>
    </source>
</evidence>
<dbReference type="EMBL" id="CP006569">
    <property type="protein sequence ID" value="AHF78994.1"/>
    <property type="molecule type" value="Genomic_DNA"/>
</dbReference>
<dbReference type="GO" id="GO:0043565">
    <property type="term" value="F:sequence-specific DNA binding"/>
    <property type="evidence" value="ECO:0007669"/>
    <property type="project" value="TreeGrafter"/>
</dbReference>
<dbReference type="PANTHER" id="PTHR30537:SF72">
    <property type="entry name" value="LYSR FAMILY TRANSCRIPTIONAL REGULATOR"/>
    <property type="match status" value="1"/>
</dbReference>
<dbReference type="CDD" id="cd08476">
    <property type="entry name" value="PBP2_CrgA_like_7"/>
    <property type="match status" value="1"/>
</dbReference>
<dbReference type="SUPFAM" id="SSF53850">
    <property type="entry name" value="Periplasmic binding protein-like II"/>
    <property type="match status" value="1"/>
</dbReference>
<evidence type="ECO:0000313" key="6">
    <source>
        <dbReference type="EMBL" id="AHF78994.1"/>
    </source>
</evidence>
<accession>W0HZ08</accession>
<evidence type="ECO:0000256" key="3">
    <source>
        <dbReference type="ARBA" id="ARBA00023125"/>
    </source>
</evidence>
<dbReference type="InterPro" id="IPR005119">
    <property type="entry name" value="LysR_subst-bd"/>
</dbReference>
<reference evidence="6 7" key="1">
    <citation type="journal article" date="2014" name="Genome Biol. Evol.">
        <title>Genome degeneration and adaptation in a nascent stage of symbiosis.</title>
        <authorList>
            <person name="Oakeson K.F."/>
            <person name="Gil R."/>
            <person name="Clayton A.L."/>
            <person name="Dunn D.M."/>
            <person name="von Niederhausern A.C."/>
            <person name="Hamil C."/>
            <person name="Aoyagi A."/>
            <person name="Duval B."/>
            <person name="Baca A."/>
            <person name="Silva F.J."/>
            <person name="Vallier A."/>
            <person name="Jackson D.G."/>
            <person name="Latorre A."/>
            <person name="Weiss R.B."/>
            <person name="Heddi A."/>
            <person name="Moya A."/>
            <person name="Dale C."/>
        </authorList>
    </citation>
    <scope>NUCLEOTIDE SEQUENCE [LARGE SCALE GENOMIC DNA]</scope>
    <source>
        <strain evidence="6 7">HS1</strain>
    </source>
</reference>
<name>W0HZ08_9GAMM</name>
<organism evidence="6 7">
    <name type="scientific">Sodalis praecaptivus</name>
    <dbReference type="NCBI Taxonomy" id="1239307"/>
    <lineage>
        <taxon>Bacteria</taxon>
        <taxon>Pseudomonadati</taxon>
        <taxon>Pseudomonadota</taxon>
        <taxon>Gammaproteobacteria</taxon>
        <taxon>Enterobacterales</taxon>
        <taxon>Bruguierivoracaceae</taxon>
        <taxon>Sodalis</taxon>
    </lineage>
</organism>
<dbReference type="PROSITE" id="PS50931">
    <property type="entry name" value="HTH_LYSR"/>
    <property type="match status" value="1"/>
</dbReference>
<evidence type="ECO:0000256" key="1">
    <source>
        <dbReference type="ARBA" id="ARBA00009437"/>
    </source>
</evidence>
<dbReference type="FunFam" id="1.10.10.10:FF:000001">
    <property type="entry name" value="LysR family transcriptional regulator"/>
    <property type="match status" value="1"/>
</dbReference>
<comment type="similarity">
    <text evidence="1">Belongs to the LysR transcriptional regulatory family.</text>
</comment>
<dbReference type="Pfam" id="PF00126">
    <property type="entry name" value="HTH_1"/>
    <property type="match status" value="1"/>
</dbReference>
<dbReference type="PATRIC" id="fig|1239307.3.peg.4455"/>
<sequence length="318" mass="35024">MAQLDNLDIFVQVVKSGSFVAAARATGLSPSAVSKAMTRLEQHLATRLMNRNTRSMALTTEGMRFYERCVGILNAVEEARNELLQANHAPSGTLRLSLAQESQAFPWMTAFAAKYPDIVLDLDFCDRLVDVIEEGYDVALRSGHVADSRLMARKITTFSSSVVASPAYLKRSGAPETPADLAGHACLHYRFPHSGKLELWQLKTFSPAQFAALPLTMVCNNMHARRDFARKGLGLAWLPDYYVQEDLRRGSLVGLLEDFSERCEPLWALWPAGPFMPLKSRVFIDFLCESLGDGAAVGCEGAAPMKGSSASPEGRREY</sequence>
<feature type="domain" description="HTH lysR-type" evidence="5">
    <location>
        <begin position="1"/>
        <end position="59"/>
    </location>
</feature>
<dbReference type="KEGG" id="sod:Sant_4038"/>
<dbReference type="SUPFAM" id="SSF46785">
    <property type="entry name" value="Winged helix' DNA-binding domain"/>
    <property type="match status" value="1"/>
</dbReference>
<dbReference type="InterPro" id="IPR058163">
    <property type="entry name" value="LysR-type_TF_proteobact-type"/>
</dbReference>
<keyword evidence="3" id="KW-0238">DNA-binding</keyword>
<protein>
    <submittedName>
        <fullName evidence="6">Transcriptional regulator, LysR family protein</fullName>
    </submittedName>
</protein>
<dbReference type="InterPro" id="IPR000847">
    <property type="entry name" value="LysR_HTH_N"/>
</dbReference>
<keyword evidence="7" id="KW-1185">Reference proteome</keyword>
<dbReference type="PANTHER" id="PTHR30537">
    <property type="entry name" value="HTH-TYPE TRANSCRIPTIONAL REGULATOR"/>
    <property type="match status" value="1"/>
</dbReference>
<dbReference type="GO" id="GO:0003700">
    <property type="term" value="F:DNA-binding transcription factor activity"/>
    <property type="evidence" value="ECO:0007669"/>
    <property type="project" value="InterPro"/>
</dbReference>
<dbReference type="Gene3D" id="1.10.10.10">
    <property type="entry name" value="Winged helix-like DNA-binding domain superfamily/Winged helix DNA-binding domain"/>
    <property type="match status" value="1"/>
</dbReference>
<dbReference type="GO" id="GO:0006351">
    <property type="term" value="P:DNA-templated transcription"/>
    <property type="evidence" value="ECO:0007669"/>
    <property type="project" value="TreeGrafter"/>
</dbReference>
<dbReference type="AlphaFoldDB" id="W0HZ08"/>
<dbReference type="RefSeq" id="WP_025424115.1">
    <property type="nucleotide sequence ID" value="NZ_CP006569.1"/>
</dbReference>
<dbReference type="InterPro" id="IPR036388">
    <property type="entry name" value="WH-like_DNA-bd_sf"/>
</dbReference>
<dbReference type="Gene3D" id="3.40.190.10">
    <property type="entry name" value="Periplasmic binding protein-like II"/>
    <property type="match status" value="2"/>
</dbReference>
<evidence type="ECO:0000259" key="5">
    <source>
        <dbReference type="PROSITE" id="PS50931"/>
    </source>
</evidence>
<dbReference type="OrthoDB" id="9815676at2"/>
<gene>
    <name evidence="6" type="ORF">Sant_4038</name>
</gene>
<proteinExistence type="inferred from homology"/>
<keyword evidence="2" id="KW-0805">Transcription regulation</keyword>